<reference evidence="1 2" key="1">
    <citation type="journal article" date="2025" name="Microbiol. Resour. Announc.">
        <title>Draft genome sequences for Neonectria magnoliae and Neonectria punicea, canker pathogens of Liriodendron tulipifera and Acer saccharum in West Virginia.</title>
        <authorList>
            <person name="Petronek H.M."/>
            <person name="Kasson M.T."/>
            <person name="Metheny A.M."/>
            <person name="Stauder C.M."/>
            <person name="Lovett B."/>
            <person name="Lynch S.C."/>
            <person name="Garnas J.R."/>
            <person name="Kasson L.R."/>
            <person name="Stajich J.E."/>
        </authorList>
    </citation>
    <scope>NUCLEOTIDE SEQUENCE [LARGE SCALE GENOMIC DNA]</scope>
    <source>
        <strain evidence="1 2">NRRL 64653</strain>
    </source>
</reference>
<comment type="caution">
    <text evidence="1">The sequence shown here is derived from an EMBL/GenBank/DDBJ whole genome shotgun (WGS) entry which is preliminary data.</text>
</comment>
<keyword evidence="2" id="KW-1185">Reference proteome</keyword>
<protein>
    <submittedName>
        <fullName evidence="1">Uncharacterized protein</fullName>
    </submittedName>
</protein>
<dbReference type="EMBL" id="JAZAVJ010000190">
    <property type="protein sequence ID" value="KAK7408341.1"/>
    <property type="molecule type" value="Genomic_DNA"/>
</dbReference>
<evidence type="ECO:0000313" key="2">
    <source>
        <dbReference type="Proteomes" id="UP001498476"/>
    </source>
</evidence>
<name>A0ABR1GSI8_9HYPO</name>
<gene>
    <name evidence="1" type="ORF">QQX98_009489</name>
</gene>
<organism evidence="1 2">
    <name type="scientific">Neonectria punicea</name>
    <dbReference type="NCBI Taxonomy" id="979145"/>
    <lineage>
        <taxon>Eukaryota</taxon>
        <taxon>Fungi</taxon>
        <taxon>Dikarya</taxon>
        <taxon>Ascomycota</taxon>
        <taxon>Pezizomycotina</taxon>
        <taxon>Sordariomycetes</taxon>
        <taxon>Hypocreomycetidae</taxon>
        <taxon>Hypocreales</taxon>
        <taxon>Nectriaceae</taxon>
        <taxon>Neonectria</taxon>
    </lineage>
</organism>
<dbReference type="Proteomes" id="UP001498476">
    <property type="component" value="Unassembled WGS sequence"/>
</dbReference>
<accession>A0ABR1GSI8</accession>
<proteinExistence type="predicted"/>
<evidence type="ECO:0000313" key="1">
    <source>
        <dbReference type="EMBL" id="KAK7408341.1"/>
    </source>
</evidence>
<sequence length="183" mass="20665">MSSSKNQTLENRVAILTTRLSEARTFNAQAQAAEQTLPLLYQKVSTLDKEIADIENKIAQLNEGLGDLEYHRYDTRLTRQVQKESPAAVCRATTTLKAVELEKLDLRGKVRVLQGEERSPTPDNPEDDQAVLNQLRNMTRANLKRKVQTDLFSVDRKRMRPPNEMNLASLVNPSLEGIHVDGL</sequence>